<proteinExistence type="predicted"/>
<dbReference type="Proteomes" id="UP000664859">
    <property type="component" value="Unassembled WGS sequence"/>
</dbReference>
<feature type="transmembrane region" description="Helical" evidence="2">
    <location>
        <begin position="20"/>
        <end position="37"/>
    </location>
</feature>
<dbReference type="Pfam" id="PF03458">
    <property type="entry name" value="Gly_transporter"/>
    <property type="match status" value="1"/>
</dbReference>
<accession>A0A835Z0I7</accession>
<keyword evidence="2" id="KW-0472">Membrane</keyword>
<feature type="transmembrane region" description="Helical" evidence="2">
    <location>
        <begin position="46"/>
        <end position="69"/>
    </location>
</feature>
<evidence type="ECO:0000256" key="2">
    <source>
        <dbReference type="SAM" id="Phobius"/>
    </source>
</evidence>
<feature type="transmembrane region" description="Helical" evidence="2">
    <location>
        <begin position="141"/>
        <end position="162"/>
    </location>
</feature>
<evidence type="ECO:0000259" key="3">
    <source>
        <dbReference type="Pfam" id="PF03458"/>
    </source>
</evidence>
<keyword evidence="2" id="KW-1133">Transmembrane helix</keyword>
<evidence type="ECO:0000256" key="1">
    <source>
        <dbReference type="SAM" id="MobiDB-lite"/>
    </source>
</evidence>
<feature type="transmembrane region" description="Helical" evidence="2">
    <location>
        <begin position="75"/>
        <end position="92"/>
    </location>
</feature>
<keyword evidence="5" id="KW-1185">Reference proteome</keyword>
<gene>
    <name evidence="4" type="ORF">JKP88DRAFT_43532</name>
</gene>
<evidence type="ECO:0000313" key="4">
    <source>
        <dbReference type="EMBL" id="KAG5185252.1"/>
    </source>
</evidence>
<organism evidence="4 5">
    <name type="scientific">Tribonema minus</name>
    <dbReference type="NCBI Taxonomy" id="303371"/>
    <lineage>
        <taxon>Eukaryota</taxon>
        <taxon>Sar</taxon>
        <taxon>Stramenopiles</taxon>
        <taxon>Ochrophyta</taxon>
        <taxon>PX clade</taxon>
        <taxon>Xanthophyceae</taxon>
        <taxon>Tribonematales</taxon>
        <taxon>Tribonemataceae</taxon>
        <taxon>Tribonema</taxon>
    </lineage>
</organism>
<keyword evidence="2" id="KW-0812">Transmembrane</keyword>
<dbReference type="AlphaFoldDB" id="A0A835Z0I7"/>
<reference evidence="4" key="1">
    <citation type="submission" date="2021-02" db="EMBL/GenBank/DDBJ databases">
        <title>First Annotated Genome of the Yellow-green Alga Tribonema minus.</title>
        <authorList>
            <person name="Mahan K.M."/>
        </authorList>
    </citation>
    <scope>NUCLEOTIDE SEQUENCE</scope>
    <source>
        <strain evidence="4">UTEX B ZZ1240</strain>
    </source>
</reference>
<sequence length="288" mass="30336">MAYDMSLDTAHDFLLQDLPYMPEVCLFIYALVGAARVKSGPAKNMYWAQSLVLTFLMCFGGGIVAPFLLGKPPVILINDLLVVAVLGSWLVVNRLEEPVGALLRAPVISQALAFMAEVFRANGFCRMVQVAFKEIPAGKYYPIPFWGPVLLGTIAGCAGMFLPFDKGLASIKGGSPWPLQSAFYGSLAFHLLAHDPHVRAALAPYAGDYTADAARACVVAFFAAVATLQTYAGPHFNPFSPLHRVAYAISGVKAPGANGAPAAAPATAGAPAGAAPPAPDSKKDKKNK</sequence>
<dbReference type="EMBL" id="JAFCMP010000135">
    <property type="protein sequence ID" value="KAG5185252.1"/>
    <property type="molecule type" value="Genomic_DNA"/>
</dbReference>
<dbReference type="OrthoDB" id="186336at2759"/>
<protein>
    <recommendedName>
        <fullName evidence="3">Glycine transporter domain-containing protein</fullName>
    </recommendedName>
</protein>
<dbReference type="InterPro" id="IPR005115">
    <property type="entry name" value="Gly_transporter"/>
</dbReference>
<feature type="domain" description="Glycine transporter" evidence="3">
    <location>
        <begin position="25"/>
        <end position="92"/>
    </location>
</feature>
<name>A0A835Z0I7_9STRA</name>
<evidence type="ECO:0000313" key="5">
    <source>
        <dbReference type="Proteomes" id="UP000664859"/>
    </source>
</evidence>
<comment type="caution">
    <text evidence="4">The sequence shown here is derived from an EMBL/GenBank/DDBJ whole genome shotgun (WGS) entry which is preliminary data.</text>
</comment>
<feature type="compositionally biased region" description="Low complexity" evidence="1">
    <location>
        <begin position="257"/>
        <end position="273"/>
    </location>
</feature>
<feature type="region of interest" description="Disordered" evidence="1">
    <location>
        <begin position="257"/>
        <end position="288"/>
    </location>
</feature>
<feature type="transmembrane region" description="Helical" evidence="2">
    <location>
        <begin position="101"/>
        <end position="121"/>
    </location>
</feature>